<sequence>MHLSHYISILLSVLSFVSALPLQNDAKSDEASELIHTAVVTSADNIATPEDVDKRFYYHGYKRSAETPEDVDKRFYYHGYKRSTETPEDVDKRFFYHGYKRSTETPEDVNKRFYYHGYKRSSDTPEDLGQ</sequence>
<gene>
    <name evidence="2" type="ORF">BDV38DRAFT_276935</name>
</gene>
<feature type="chain" id="PRO_5025050395" evidence="1">
    <location>
        <begin position="20"/>
        <end position="130"/>
    </location>
</feature>
<organism evidence="2 3">
    <name type="scientific">Aspergillus pseudotamarii</name>
    <dbReference type="NCBI Taxonomy" id="132259"/>
    <lineage>
        <taxon>Eukaryota</taxon>
        <taxon>Fungi</taxon>
        <taxon>Dikarya</taxon>
        <taxon>Ascomycota</taxon>
        <taxon>Pezizomycotina</taxon>
        <taxon>Eurotiomycetes</taxon>
        <taxon>Eurotiomycetidae</taxon>
        <taxon>Eurotiales</taxon>
        <taxon>Aspergillaceae</taxon>
        <taxon>Aspergillus</taxon>
        <taxon>Aspergillus subgen. Circumdati</taxon>
    </lineage>
</organism>
<keyword evidence="1" id="KW-0732">Signal</keyword>
<proteinExistence type="predicted"/>
<accession>A0A5N6TC35</accession>
<protein>
    <submittedName>
        <fullName evidence="2">Uncharacterized protein</fullName>
    </submittedName>
</protein>
<feature type="signal peptide" evidence="1">
    <location>
        <begin position="1"/>
        <end position="19"/>
    </location>
</feature>
<keyword evidence="3" id="KW-1185">Reference proteome</keyword>
<dbReference type="OrthoDB" id="4328771at2759"/>
<evidence type="ECO:0000256" key="1">
    <source>
        <dbReference type="SAM" id="SignalP"/>
    </source>
</evidence>
<evidence type="ECO:0000313" key="3">
    <source>
        <dbReference type="Proteomes" id="UP000325672"/>
    </source>
</evidence>
<dbReference type="AlphaFoldDB" id="A0A5N6TC35"/>
<dbReference type="RefSeq" id="XP_031919929.1">
    <property type="nucleotide sequence ID" value="XM_032058369.1"/>
</dbReference>
<evidence type="ECO:0000313" key="2">
    <source>
        <dbReference type="EMBL" id="KAE8143866.1"/>
    </source>
</evidence>
<name>A0A5N6TC35_ASPPS</name>
<reference evidence="2 3" key="1">
    <citation type="submission" date="2019-04" db="EMBL/GenBank/DDBJ databases">
        <title>Friends and foes A comparative genomics study of 23 Aspergillus species from section Flavi.</title>
        <authorList>
            <consortium name="DOE Joint Genome Institute"/>
            <person name="Kjaerbolling I."/>
            <person name="Vesth T."/>
            <person name="Frisvad J.C."/>
            <person name="Nybo J.L."/>
            <person name="Theobald S."/>
            <person name="Kildgaard S."/>
            <person name="Isbrandt T."/>
            <person name="Kuo A."/>
            <person name="Sato A."/>
            <person name="Lyhne E.K."/>
            <person name="Kogle M.E."/>
            <person name="Wiebenga A."/>
            <person name="Kun R.S."/>
            <person name="Lubbers R.J."/>
            <person name="Makela M.R."/>
            <person name="Barry K."/>
            <person name="Chovatia M."/>
            <person name="Clum A."/>
            <person name="Daum C."/>
            <person name="Haridas S."/>
            <person name="He G."/>
            <person name="LaButti K."/>
            <person name="Lipzen A."/>
            <person name="Mondo S."/>
            <person name="Riley R."/>
            <person name="Salamov A."/>
            <person name="Simmons B.A."/>
            <person name="Magnuson J.K."/>
            <person name="Henrissat B."/>
            <person name="Mortensen U.H."/>
            <person name="Larsen T.O."/>
            <person name="Devries R.P."/>
            <person name="Grigoriev I.V."/>
            <person name="Machida M."/>
            <person name="Baker S.E."/>
            <person name="Andersen M.R."/>
        </authorList>
    </citation>
    <scope>NUCLEOTIDE SEQUENCE [LARGE SCALE GENOMIC DNA]</scope>
    <source>
        <strain evidence="2 3">CBS 117625</strain>
    </source>
</reference>
<dbReference type="GeneID" id="43642579"/>
<dbReference type="Proteomes" id="UP000325672">
    <property type="component" value="Unassembled WGS sequence"/>
</dbReference>
<dbReference type="EMBL" id="ML743551">
    <property type="protein sequence ID" value="KAE8143866.1"/>
    <property type="molecule type" value="Genomic_DNA"/>
</dbReference>